<dbReference type="GO" id="GO:0000287">
    <property type="term" value="F:magnesium ion binding"/>
    <property type="evidence" value="ECO:0007669"/>
    <property type="project" value="InterPro"/>
</dbReference>
<dbReference type="Gene3D" id="1.50.10.130">
    <property type="entry name" value="Terpene synthase, N-terminal domain"/>
    <property type="match status" value="1"/>
</dbReference>
<dbReference type="InterPro" id="IPR050148">
    <property type="entry name" value="Terpene_synthase-like"/>
</dbReference>
<dbReference type="EMBL" id="RDQH01000329">
    <property type="protein sequence ID" value="RXI03670.1"/>
    <property type="molecule type" value="Genomic_DNA"/>
</dbReference>
<evidence type="ECO:0000313" key="7">
    <source>
        <dbReference type="EMBL" id="RXI03670.1"/>
    </source>
</evidence>
<evidence type="ECO:0000256" key="3">
    <source>
        <dbReference type="ARBA" id="ARBA00022842"/>
    </source>
</evidence>
<dbReference type="SUPFAM" id="SSF48576">
    <property type="entry name" value="Terpenoid synthases"/>
    <property type="match status" value="1"/>
</dbReference>
<dbReference type="Pfam" id="PF03936">
    <property type="entry name" value="Terpene_synth_C"/>
    <property type="match status" value="1"/>
</dbReference>
<keyword evidence="4" id="KW-0456">Lyase</keyword>
<dbReference type="InterPro" id="IPR001906">
    <property type="entry name" value="Terpene_synth_N"/>
</dbReference>
<dbReference type="PANTHER" id="PTHR31225:SF221">
    <property type="entry name" value="(-)-GERMACRENE D SYNTHASE"/>
    <property type="match status" value="1"/>
</dbReference>
<evidence type="ECO:0000313" key="8">
    <source>
        <dbReference type="Proteomes" id="UP000290289"/>
    </source>
</evidence>
<keyword evidence="8" id="KW-1185">Reference proteome</keyword>
<evidence type="ECO:0000256" key="1">
    <source>
        <dbReference type="ARBA" id="ARBA00001946"/>
    </source>
</evidence>
<organism evidence="7 8">
    <name type="scientific">Malus domestica</name>
    <name type="common">Apple</name>
    <name type="synonym">Pyrus malus</name>
    <dbReference type="NCBI Taxonomy" id="3750"/>
    <lineage>
        <taxon>Eukaryota</taxon>
        <taxon>Viridiplantae</taxon>
        <taxon>Streptophyta</taxon>
        <taxon>Embryophyta</taxon>
        <taxon>Tracheophyta</taxon>
        <taxon>Spermatophyta</taxon>
        <taxon>Magnoliopsida</taxon>
        <taxon>eudicotyledons</taxon>
        <taxon>Gunneridae</taxon>
        <taxon>Pentapetalae</taxon>
        <taxon>rosids</taxon>
        <taxon>fabids</taxon>
        <taxon>Rosales</taxon>
        <taxon>Rosaceae</taxon>
        <taxon>Amygdaloideae</taxon>
        <taxon>Maleae</taxon>
        <taxon>Malus</taxon>
    </lineage>
</organism>
<dbReference type="GO" id="GO:0010333">
    <property type="term" value="F:terpene synthase activity"/>
    <property type="evidence" value="ECO:0007669"/>
    <property type="project" value="InterPro"/>
</dbReference>
<dbReference type="InterPro" id="IPR008949">
    <property type="entry name" value="Isoprenoid_synthase_dom_sf"/>
</dbReference>
<evidence type="ECO:0000256" key="4">
    <source>
        <dbReference type="ARBA" id="ARBA00023239"/>
    </source>
</evidence>
<evidence type="ECO:0000256" key="2">
    <source>
        <dbReference type="ARBA" id="ARBA00022723"/>
    </source>
</evidence>
<name>A0A498K5Y3_MALDO</name>
<dbReference type="InterPro" id="IPR008930">
    <property type="entry name" value="Terpenoid_cyclase/PrenylTrfase"/>
</dbReference>
<reference evidence="7 8" key="1">
    <citation type="submission" date="2018-10" db="EMBL/GenBank/DDBJ databases">
        <title>A high-quality apple genome assembly.</title>
        <authorList>
            <person name="Hu J."/>
        </authorList>
    </citation>
    <scope>NUCLEOTIDE SEQUENCE [LARGE SCALE GENOMIC DNA]</scope>
    <source>
        <strain evidence="8">cv. HFTH1</strain>
        <tissue evidence="7">Young leaf</tissue>
    </source>
</reference>
<feature type="domain" description="Terpene synthase metal-binding" evidence="6">
    <location>
        <begin position="188"/>
        <end position="235"/>
    </location>
</feature>
<evidence type="ECO:0008006" key="9">
    <source>
        <dbReference type="Google" id="ProtNLM"/>
    </source>
</evidence>
<comment type="caution">
    <text evidence="7">The sequence shown here is derived from an EMBL/GenBank/DDBJ whole genome shotgun (WGS) entry which is preliminary data.</text>
</comment>
<dbReference type="GO" id="GO:0016114">
    <property type="term" value="P:terpenoid biosynthetic process"/>
    <property type="evidence" value="ECO:0007669"/>
    <property type="project" value="InterPro"/>
</dbReference>
<dbReference type="Proteomes" id="UP000290289">
    <property type="component" value="Chromosome 3"/>
</dbReference>
<dbReference type="InterPro" id="IPR005630">
    <property type="entry name" value="Terpene_synthase_metal-bd"/>
</dbReference>
<evidence type="ECO:0000259" key="5">
    <source>
        <dbReference type="Pfam" id="PF01397"/>
    </source>
</evidence>
<proteinExistence type="predicted"/>
<keyword evidence="2" id="KW-0479">Metal-binding</keyword>
<dbReference type="Pfam" id="PF01397">
    <property type="entry name" value="Terpene_synth"/>
    <property type="match status" value="1"/>
</dbReference>
<evidence type="ECO:0000259" key="6">
    <source>
        <dbReference type="Pfam" id="PF03936"/>
    </source>
</evidence>
<accession>A0A498K5Y3</accession>
<dbReference type="AlphaFoldDB" id="A0A498K5Y3"/>
<dbReference type="SUPFAM" id="SSF48239">
    <property type="entry name" value="Terpenoid cyclases/Protein prenyltransferases"/>
    <property type="match status" value="1"/>
</dbReference>
<dbReference type="Gene3D" id="1.10.600.10">
    <property type="entry name" value="Farnesyl Diphosphate Synthase"/>
    <property type="match status" value="2"/>
</dbReference>
<gene>
    <name evidence="7" type="ORF">DVH24_004322</name>
</gene>
<feature type="domain" description="Terpene synthase N-terminal" evidence="5">
    <location>
        <begin position="1"/>
        <end position="134"/>
    </location>
</feature>
<comment type="cofactor">
    <cofactor evidence="1">
        <name>Mg(2+)</name>
        <dbReference type="ChEBI" id="CHEBI:18420"/>
    </cofactor>
</comment>
<dbReference type="InterPro" id="IPR036965">
    <property type="entry name" value="Terpene_synth_N_sf"/>
</dbReference>
<protein>
    <recommendedName>
        <fullName evidence="9">Terpene synthase N-terminal domain-containing protein</fullName>
    </recommendedName>
</protein>
<sequence length="235" mass="27716">MELINAIQRLGMSRHFENEIDQVLLQIHNNSYECYHHRTEGRDDDDLHIAALYFRSLRQQEDMFNKFKDVNDAKFKESLTNDVVGLLSLYEATHLRVHGEDILEKVLSFTTTHLELAAHRLSPRPLLKEVKHALYQPFWKGNPRLEARHYVSIYHEHNSPNETLLTFAKLDFNFLQKVHQKELSEISRVVECYLWGFGCYYEPEYSFARMIFGKVTAIAVVIDDIYDVYGTFEEL</sequence>
<keyword evidence="3" id="KW-0460">Magnesium</keyword>
<dbReference type="PANTHER" id="PTHR31225">
    <property type="entry name" value="OS04G0344100 PROTEIN-RELATED"/>
    <property type="match status" value="1"/>
</dbReference>